<gene>
    <name evidence="7" type="primary">coaE</name>
    <name evidence="10" type="ORF">DFR70_107367</name>
</gene>
<keyword evidence="5 7" id="KW-0067">ATP-binding</keyword>
<dbReference type="GO" id="GO:0005524">
    <property type="term" value="F:ATP binding"/>
    <property type="evidence" value="ECO:0007669"/>
    <property type="project" value="UniProtKB-UniRule"/>
</dbReference>
<dbReference type="RefSeq" id="WP_040733702.1">
    <property type="nucleotide sequence ID" value="NZ_QJKF01000007.1"/>
</dbReference>
<dbReference type="InterPro" id="IPR007344">
    <property type="entry name" value="GrpB/CoaE"/>
</dbReference>
<comment type="similarity">
    <text evidence="2">In the C-terminal section; belongs to the UPF0157 (GrpB) family.</text>
</comment>
<protein>
    <recommendedName>
        <fullName evidence="7 8">Dephospho-CoA kinase</fullName>
        <ecNumber evidence="7 8">2.7.1.24</ecNumber>
    </recommendedName>
    <alternativeName>
        <fullName evidence="7">Dephosphocoenzyme A kinase</fullName>
    </alternativeName>
</protein>
<dbReference type="HAMAP" id="MF_00376">
    <property type="entry name" value="Dephospho_CoA_kinase"/>
    <property type="match status" value="1"/>
</dbReference>
<comment type="caution">
    <text evidence="10">The sequence shown here is derived from an EMBL/GenBank/DDBJ whole genome shotgun (WGS) entry which is preliminary data.</text>
</comment>
<dbReference type="NCBIfam" id="TIGR00152">
    <property type="entry name" value="dephospho-CoA kinase"/>
    <property type="match status" value="1"/>
</dbReference>
<dbReference type="NCBIfam" id="NF002879">
    <property type="entry name" value="PRK03333.1"/>
    <property type="match status" value="1"/>
</dbReference>
<keyword evidence="11" id="KW-1185">Reference proteome</keyword>
<dbReference type="InterPro" id="IPR027417">
    <property type="entry name" value="P-loop_NTPase"/>
</dbReference>
<dbReference type="PANTHER" id="PTHR10695:SF46">
    <property type="entry name" value="BIFUNCTIONAL COENZYME A SYNTHASE-RELATED"/>
    <property type="match status" value="1"/>
</dbReference>
<dbReference type="Gene3D" id="3.40.50.300">
    <property type="entry name" value="P-loop containing nucleotide triphosphate hydrolases"/>
    <property type="match status" value="1"/>
</dbReference>
<dbReference type="SUPFAM" id="SSF81301">
    <property type="entry name" value="Nucleotidyltransferase"/>
    <property type="match status" value="1"/>
</dbReference>
<dbReference type="PROSITE" id="PS51219">
    <property type="entry name" value="DPCK"/>
    <property type="match status" value="1"/>
</dbReference>
<dbReference type="UniPathway" id="UPA00241">
    <property type="reaction ID" value="UER00356"/>
</dbReference>
<evidence type="ECO:0000256" key="4">
    <source>
        <dbReference type="ARBA" id="ARBA00022741"/>
    </source>
</evidence>
<dbReference type="Proteomes" id="UP000247569">
    <property type="component" value="Unassembled WGS sequence"/>
</dbReference>
<keyword evidence="7 10" id="KW-0418">Kinase</keyword>
<comment type="pathway">
    <text evidence="7">Cofactor biosynthesis; coenzyme A biosynthesis; CoA from (R)-pantothenate: step 5/5.</text>
</comment>
<dbReference type="GO" id="GO:0015937">
    <property type="term" value="P:coenzyme A biosynthetic process"/>
    <property type="evidence" value="ECO:0007669"/>
    <property type="project" value="UniProtKB-UniRule"/>
</dbReference>
<accession>A0A318K2I0</accession>
<evidence type="ECO:0000256" key="8">
    <source>
        <dbReference type="NCBIfam" id="TIGR00152"/>
    </source>
</evidence>
<dbReference type="OrthoDB" id="9812943at2"/>
<dbReference type="SUPFAM" id="SSF52540">
    <property type="entry name" value="P-loop containing nucleoside triphosphate hydrolases"/>
    <property type="match status" value="1"/>
</dbReference>
<reference evidence="10 11" key="1">
    <citation type="submission" date="2018-05" db="EMBL/GenBank/DDBJ databases">
        <title>Genomic Encyclopedia of Type Strains, Phase IV (KMG-IV): sequencing the most valuable type-strain genomes for metagenomic binning, comparative biology and taxonomic classification.</title>
        <authorList>
            <person name="Goeker M."/>
        </authorList>
    </citation>
    <scope>NUCLEOTIDE SEQUENCE [LARGE SCALE GENOMIC DNA]</scope>
    <source>
        <strain evidence="10 11">DSM 44704</strain>
    </source>
</reference>
<evidence type="ECO:0000256" key="5">
    <source>
        <dbReference type="ARBA" id="ARBA00022840"/>
    </source>
</evidence>
<comment type="subcellular location">
    <subcellularLocation>
        <location evidence="7">Cytoplasm</location>
    </subcellularLocation>
</comment>
<organism evidence="10 11">
    <name type="scientific">Nocardia tenerifensis</name>
    <dbReference type="NCBI Taxonomy" id="228006"/>
    <lineage>
        <taxon>Bacteria</taxon>
        <taxon>Bacillati</taxon>
        <taxon>Actinomycetota</taxon>
        <taxon>Actinomycetes</taxon>
        <taxon>Mycobacteriales</taxon>
        <taxon>Nocardiaceae</taxon>
        <taxon>Nocardia</taxon>
    </lineage>
</organism>
<comment type="similarity">
    <text evidence="1">In the N-terminal section; belongs to the CoaE family.</text>
</comment>
<evidence type="ECO:0000313" key="10">
    <source>
        <dbReference type="EMBL" id="PXX62498.1"/>
    </source>
</evidence>
<evidence type="ECO:0000256" key="2">
    <source>
        <dbReference type="ARBA" id="ARBA00011058"/>
    </source>
</evidence>
<dbReference type="InterPro" id="IPR043519">
    <property type="entry name" value="NT_sf"/>
</dbReference>
<dbReference type="GO" id="GO:0004140">
    <property type="term" value="F:dephospho-CoA kinase activity"/>
    <property type="evidence" value="ECO:0007669"/>
    <property type="project" value="UniProtKB-UniRule"/>
</dbReference>
<keyword evidence="7" id="KW-0808">Transferase</keyword>
<dbReference type="PANTHER" id="PTHR10695">
    <property type="entry name" value="DEPHOSPHO-COA KINASE-RELATED"/>
    <property type="match status" value="1"/>
</dbReference>
<evidence type="ECO:0000256" key="1">
    <source>
        <dbReference type="ARBA" id="ARBA00008826"/>
    </source>
</evidence>
<keyword evidence="3 7" id="KW-0963">Cytoplasm</keyword>
<feature type="binding site" evidence="7">
    <location>
        <begin position="11"/>
        <end position="16"/>
    </location>
    <ligand>
        <name>ATP</name>
        <dbReference type="ChEBI" id="CHEBI:30616"/>
    </ligand>
</feature>
<evidence type="ECO:0000256" key="6">
    <source>
        <dbReference type="ARBA" id="ARBA00022993"/>
    </source>
</evidence>
<comment type="function">
    <text evidence="7">Catalyzes the phosphorylation of the 3'-hydroxyl group of dephosphocoenzyme A to form coenzyme A.</text>
</comment>
<evidence type="ECO:0000256" key="3">
    <source>
        <dbReference type="ARBA" id="ARBA00022490"/>
    </source>
</evidence>
<feature type="region of interest" description="Disordered" evidence="9">
    <location>
        <begin position="286"/>
        <end position="305"/>
    </location>
</feature>
<dbReference type="Gene3D" id="3.30.460.10">
    <property type="entry name" value="Beta Polymerase, domain 2"/>
    <property type="match status" value="1"/>
</dbReference>
<dbReference type="AlphaFoldDB" id="A0A318K2I0"/>
<keyword evidence="6 7" id="KW-0173">Coenzyme A biosynthesis</keyword>
<comment type="similarity">
    <text evidence="7">Belongs to the CoaE family.</text>
</comment>
<sequence length="400" mass="42626">MLRIGLTGGMGAGKSTVARILADLGAVIIDSDLIAREVVAPGTEGLAALVSAFGADILAADGGLDRQALAAKAFADDTSRATLNSITHPLVGKRTAELIAAAPGDAIVVQDIPLLVENGLAPLMNLVIVVDVAAETRVRRLVEFRGVTESDARARIAAQATDEQRRAVADVLLDNSGEPAVVEEAVRRLWRERLVPFEHNLRTGTPARRTEIRLVPANPEWAVQAQRLIARLWVACGSAASRIDHIGSTSVPELPAKDVIDLQITVADLAAADGLRDALGAAGFPARPEVTEDTPRPTPQDPAGTDVALWTKRYHQSADPGRRANVHVRVAGSPGQEYALLFRDWLRADAAARAEYLEVKRAAEAKAAGATGAEATLAYVDVKEPWFAAAYPRMLAWRDR</sequence>
<dbReference type="InterPro" id="IPR001977">
    <property type="entry name" value="Depp_CoAkinase"/>
</dbReference>
<evidence type="ECO:0000313" key="11">
    <source>
        <dbReference type="Proteomes" id="UP000247569"/>
    </source>
</evidence>
<keyword evidence="4 7" id="KW-0547">Nucleotide-binding</keyword>
<proteinExistence type="inferred from homology"/>
<comment type="catalytic activity">
    <reaction evidence="7">
        <text>3'-dephospho-CoA + ATP = ADP + CoA + H(+)</text>
        <dbReference type="Rhea" id="RHEA:18245"/>
        <dbReference type="ChEBI" id="CHEBI:15378"/>
        <dbReference type="ChEBI" id="CHEBI:30616"/>
        <dbReference type="ChEBI" id="CHEBI:57287"/>
        <dbReference type="ChEBI" id="CHEBI:57328"/>
        <dbReference type="ChEBI" id="CHEBI:456216"/>
        <dbReference type="EC" id="2.7.1.24"/>
    </reaction>
</comment>
<dbReference type="GO" id="GO:0005737">
    <property type="term" value="C:cytoplasm"/>
    <property type="evidence" value="ECO:0007669"/>
    <property type="project" value="UniProtKB-SubCell"/>
</dbReference>
<evidence type="ECO:0000256" key="9">
    <source>
        <dbReference type="SAM" id="MobiDB-lite"/>
    </source>
</evidence>
<dbReference type="EC" id="2.7.1.24" evidence="7 8"/>
<dbReference type="CDD" id="cd02022">
    <property type="entry name" value="DPCK"/>
    <property type="match status" value="1"/>
</dbReference>
<dbReference type="EMBL" id="QJKF01000007">
    <property type="protein sequence ID" value="PXX62498.1"/>
    <property type="molecule type" value="Genomic_DNA"/>
</dbReference>
<evidence type="ECO:0000256" key="7">
    <source>
        <dbReference type="HAMAP-Rule" id="MF_00376"/>
    </source>
</evidence>
<name>A0A318K2I0_9NOCA</name>
<dbReference type="Pfam" id="PF04229">
    <property type="entry name" value="GrpB"/>
    <property type="match status" value="1"/>
</dbReference>
<dbReference type="Pfam" id="PF01121">
    <property type="entry name" value="CoaE"/>
    <property type="match status" value="1"/>
</dbReference>